<name>A0A2S6ZLX4_9XANT</name>
<evidence type="ECO:0000313" key="2">
    <source>
        <dbReference type="Proteomes" id="UP000239898"/>
    </source>
</evidence>
<dbReference type="Gene3D" id="1.10.260.40">
    <property type="entry name" value="lambda repressor-like DNA-binding domains"/>
    <property type="match status" value="1"/>
</dbReference>
<dbReference type="EMBL" id="MIGX01000002">
    <property type="protein sequence ID" value="PPT93244.1"/>
    <property type="molecule type" value="Genomic_DNA"/>
</dbReference>
<dbReference type="GO" id="GO:0003677">
    <property type="term" value="F:DNA binding"/>
    <property type="evidence" value="ECO:0007669"/>
    <property type="project" value="InterPro"/>
</dbReference>
<reference evidence="1 2" key="1">
    <citation type="submission" date="2016-08" db="EMBL/GenBank/DDBJ databases">
        <title>Evolution of the type three secretion system and type three effector repertoires in Xanthomonas.</title>
        <authorList>
            <person name="Merda D."/>
            <person name="Briand M."/>
            <person name="Bosis E."/>
            <person name="Rousseau C."/>
            <person name="Portier P."/>
            <person name="Jacques M.-A."/>
            <person name="Fischer-Le Saux M."/>
        </authorList>
    </citation>
    <scope>NUCLEOTIDE SEQUENCE [LARGE SCALE GENOMIC DNA]</scope>
    <source>
        <strain evidence="1 2">CFBP 4691</strain>
    </source>
</reference>
<dbReference type="InterPro" id="IPR010982">
    <property type="entry name" value="Lambda_DNA-bd_dom_sf"/>
</dbReference>
<dbReference type="RefSeq" id="WP_128418714.1">
    <property type="nucleotide sequence ID" value="NZ_CP049017.1"/>
</dbReference>
<dbReference type="AlphaFoldDB" id="A0A2S6ZLX4"/>
<comment type="caution">
    <text evidence="1">The sequence shown here is derived from an EMBL/GenBank/DDBJ whole genome shotgun (WGS) entry which is preliminary data.</text>
</comment>
<protein>
    <submittedName>
        <fullName evidence="1">Uncharacterized protein</fullName>
    </submittedName>
</protein>
<accession>A0A2S6ZLX4</accession>
<dbReference type="Proteomes" id="UP000239898">
    <property type="component" value="Unassembled WGS sequence"/>
</dbReference>
<dbReference type="OrthoDB" id="9791537at2"/>
<keyword evidence="2" id="KW-1185">Reference proteome</keyword>
<gene>
    <name evidence="1" type="ORF">XthCFBP4691_01130</name>
</gene>
<sequence>MVDGKPKSAFQQRFQAAMEYLKTPNRVAFGRAIGVTSSQTLYNWYERDQRVPDKQRKALARCGISIDWLNDNDGPMLLRDSGAAADAGRSSGGGAAATEALMRTHAFMSRDGDYTLAHREEAQLFADAHRWIASKIESGDPTPDSLMNFVKWANEEKSRVATGDVTDRAQLVPEWQQRIADMEAELEEYRKQGAELQPPKSPTG</sequence>
<evidence type="ECO:0000313" key="1">
    <source>
        <dbReference type="EMBL" id="PPT93244.1"/>
    </source>
</evidence>
<proteinExistence type="predicted"/>
<organism evidence="1 2">
    <name type="scientific">Xanthomonas theicola</name>
    <dbReference type="NCBI Taxonomy" id="56464"/>
    <lineage>
        <taxon>Bacteria</taxon>
        <taxon>Pseudomonadati</taxon>
        <taxon>Pseudomonadota</taxon>
        <taxon>Gammaproteobacteria</taxon>
        <taxon>Lysobacterales</taxon>
        <taxon>Lysobacteraceae</taxon>
        <taxon>Xanthomonas</taxon>
    </lineage>
</organism>